<evidence type="ECO:0000313" key="8">
    <source>
        <dbReference type="EMBL" id="SHO51683.1"/>
    </source>
</evidence>
<keyword evidence="3 6" id="KW-0812">Transmembrane</keyword>
<feature type="transmembrane region" description="Helical" evidence="6">
    <location>
        <begin position="540"/>
        <end position="562"/>
    </location>
</feature>
<dbReference type="GO" id="GO:0005886">
    <property type="term" value="C:plasma membrane"/>
    <property type="evidence" value="ECO:0007669"/>
    <property type="project" value="UniProtKB-SubCell"/>
</dbReference>
<dbReference type="Gene3D" id="3.60.15.10">
    <property type="entry name" value="Ribonuclease Z/Hydroxyacylglutathione hydrolase-like"/>
    <property type="match status" value="1"/>
</dbReference>
<organism evidence="8 9">
    <name type="scientific">Desulfopila aestuarii DSM 18488</name>
    <dbReference type="NCBI Taxonomy" id="1121416"/>
    <lineage>
        <taxon>Bacteria</taxon>
        <taxon>Pseudomonadati</taxon>
        <taxon>Thermodesulfobacteriota</taxon>
        <taxon>Desulfobulbia</taxon>
        <taxon>Desulfobulbales</taxon>
        <taxon>Desulfocapsaceae</taxon>
        <taxon>Desulfopila</taxon>
    </lineage>
</organism>
<dbReference type="NCBIfam" id="TIGR00361">
    <property type="entry name" value="ComEC_Rec2"/>
    <property type="match status" value="1"/>
</dbReference>
<name>A0A1M7YGE9_9BACT</name>
<evidence type="ECO:0000256" key="1">
    <source>
        <dbReference type="ARBA" id="ARBA00004651"/>
    </source>
</evidence>
<dbReference type="InterPro" id="IPR004477">
    <property type="entry name" value="ComEC_N"/>
</dbReference>
<feature type="transmembrane region" description="Helical" evidence="6">
    <location>
        <begin position="480"/>
        <end position="501"/>
    </location>
</feature>
<dbReference type="NCBIfam" id="TIGR00360">
    <property type="entry name" value="ComEC_N-term"/>
    <property type="match status" value="1"/>
</dbReference>
<dbReference type="STRING" id="1121416.SAMN02745220_04155"/>
<dbReference type="OrthoDB" id="9790149at2"/>
<dbReference type="Proteomes" id="UP000184603">
    <property type="component" value="Unassembled WGS sequence"/>
</dbReference>
<feature type="transmembrane region" description="Helical" evidence="6">
    <location>
        <begin position="266"/>
        <end position="289"/>
    </location>
</feature>
<evidence type="ECO:0000256" key="5">
    <source>
        <dbReference type="ARBA" id="ARBA00023136"/>
    </source>
</evidence>
<dbReference type="InterPro" id="IPR004797">
    <property type="entry name" value="Competence_ComEC/Rec2"/>
</dbReference>
<evidence type="ECO:0000259" key="7">
    <source>
        <dbReference type="SMART" id="SM00849"/>
    </source>
</evidence>
<dbReference type="Pfam" id="PF00753">
    <property type="entry name" value="Lactamase_B"/>
    <property type="match status" value="1"/>
</dbReference>
<keyword evidence="2" id="KW-1003">Cell membrane</keyword>
<dbReference type="Pfam" id="PF13567">
    <property type="entry name" value="DUF4131"/>
    <property type="match status" value="1"/>
</dbReference>
<feature type="transmembrane region" description="Helical" evidence="6">
    <location>
        <begin position="507"/>
        <end position="528"/>
    </location>
</feature>
<sequence length="848" mass="93170">MKSVQQFISNNFLPFLVVAFAAGILTGSLADLPLNVTFAFAILTGLVLPICYLKAADLSGYLTTILLFFIAGITAGTISSQEPNEPHHIYNLIDQQRDIVAVGRLLTMPSFDGTTSQAKINLQSIRIGTDLPHQPAIGTILLRIPAPWPQEYRPGTLLAIRAIMQRPAAYGVPGVFDYPAELARQNIWVTAFSRSTAQLHAIADTTTLLQNIRYIPEIMRNSVGEFLDDHTDHEIAGLYRAILLGDRSRLPDTTLEYFKASGTMHILAISGIHLTIIGALLFSLLYWLLRRSEWLLLHTNVKKVTGLICLPLLLGYTLLAGSNTPVIRACIMSMVFIFAFCNDRTRTLSSLIAFGALLILASSPQTLFTVSFQLSFAAFISIALIMPVIQPLIHNQLDKGPMTFRQVAASLRNWALSALFASTAAVLGTAPIVIYHFHRLPLAGPIANLVMEPLICLWALPFGFLALPFIGFVPTIATALLTIGSGGLHLAVSFAELIQMVPKTSLWLPRPAVFLVILYYCALSLMLLSQGLNIKLFRRHLSACLYILLLALLIFPVSPHLISNSKTAAVNFLDVGQGSATLIRFPDNTHMLIDGGGSAFSRETVGQRIIAPFLWDSGITKLETIVLTHPDGDHTNGVPFLLEHFSVQQLFISNYSSGNKQYEELIKMARRQGVKVNQAYSGDILQAGETSVICLANTGLEYGGGNNEGLVISLQRGNTRLLFPGDIDSNTEKGLIAMGKTLSSDILLAAHHGSSSSNSPEFLEQVAPQTIIVSAGRSRKTLFPSEQLREYCTIRQIPLLETSEKGSIRLELKEQTTEIAMLKDLQKNPLRRRHDTWQTTERITVRKE</sequence>
<gene>
    <name evidence="8" type="ORF">SAMN02745220_04155</name>
</gene>
<comment type="subcellular location">
    <subcellularLocation>
        <location evidence="1">Cell membrane</location>
        <topology evidence="1">Multi-pass membrane protein</topology>
    </subcellularLocation>
</comment>
<feature type="transmembrane region" description="Helical" evidence="6">
    <location>
        <begin position="449"/>
        <end position="473"/>
    </location>
</feature>
<feature type="transmembrane region" description="Helical" evidence="6">
    <location>
        <begin position="301"/>
        <end position="319"/>
    </location>
</feature>
<dbReference type="SMART" id="SM00849">
    <property type="entry name" value="Lactamase_B"/>
    <property type="match status" value="1"/>
</dbReference>
<dbReference type="EMBL" id="FRFE01000027">
    <property type="protein sequence ID" value="SHO51683.1"/>
    <property type="molecule type" value="Genomic_DNA"/>
</dbReference>
<evidence type="ECO:0000256" key="3">
    <source>
        <dbReference type="ARBA" id="ARBA00022692"/>
    </source>
</evidence>
<feature type="transmembrane region" description="Helical" evidence="6">
    <location>
        <begin position="348"/>
        <end position="368"/>
    </location>
</feature>
<dbReference type="CDD" id="cd07731">
    <property type="entry name" value="ComA-like_MBL-fold"/>
    <property type="match status" value="1"/>
</dbReference>
<dbReference type="Pfam" id="PF03772">
    <property type="entry name" value="Competence"/>
    <property type="match status" value="1"/>
</dbReference>
<dbReference type="GO" id="GO:0030420">
    <property type="term" value="P:establishment of competence for transformation"/>
    <property type="evidence" value="ECO:0007669"/>
    <property type="project" value="InterPro"/>
</dbReference>
<dbReference type="RefSeq" id="WP_073615575.1">
    <property type="nucleotide sequence ID" value="NZ_FRFE01000027.1"/>
</dbReference>
<keyword evidence="4 6" id="KW-1133">Transmembrane helix</keyword>
<feature type="transmembrane region" description="Helical" evidence="6">
    <location>
        <begin position="36"/>
        <end position="53"/>
    </location>
</feature>
<dbReference type="SUPFAM" id="SSF56281">
    <property type="entry name" value="Metallo-hydrolase/oxidoreductase"/>
    <property type="match status" value="1"/>
</dbReference>
<dbReference type="InterPro" id="IPR036866">
    <property type="entry name" value="RibonucZ/Hydroxyglut_hydro"/>
</dbReference>
<evidence type="ECO:0000256" key="4">
    <source>
        <dbReference type="ARBA" id="ARBA00022989"/>
    </source>
</evidence>
<feature type="transmembrane region" description="Helical" evidence="6">
    <location>
        <begin position="414"/>
        <end position="437"/>
    </location>
</feature>
<accession>A0A1M7YGE9</accession>
<evidence type="ECO:0000256" key="6">
    <source>
        <dbReference type="SAM" id="Phobius"/>
    </source>
</evidence>
<evidence type="ECO:0000256" key="2">
    <source>
        <dbReference type="ARBA" id="ARBA00022475"/>
    </source>
</evidence>
<feature type="domain" description="Metallo-beta-lactamase" evidence="7">
    <location>
        <begin position="577"/>
        <end position="777"/>
    </location>
</feature>
<dbReference type="InterPro" id="IPR025405">
    <property type="entry name" value="DUF4131"/>
</dbReference>
<keyword evidence="9" id="KW-1185">Reference proteome</keyword>
<dbReference type="PANTHER" id="PTHR30619:SF1">
    <property type="entry name" value="RECOMBINATION PROTEIN 2"/>
    <property type="match status" value="1"/>
</dbReference>
<dbReference type="PANTHER" id="PTHR30619">
    <property type="entry name" value="DNA INTERNALIZATION/COMPETENCE PROTEIN COMEC/REC2"/>
    <property type="match status" value="1"/>
</dbReference>
<reference evidence="8 9" key="1">
    <citation type="submission" date="2016-12" db="EMBL/GenBank/DDBJ databases">
        <authorList>
            <person name="Song W.-J."/>
            <person name="Kurnit D.M."/>
        </authorList>
    </citation>
    <scope>NUCLEOTIDE SEQUENCE [LARGE SCALE GENOMIC DNA]</scope>
    <source>
        <strain evidence="8 9">DSM 18488</strain>
    </source>
</reference>
<proteinExistence type="predicted"/>
<dbReference type="InterPro" id="IPR001279">
    <property type="entry name" value="Metallo-B-lactamas"/>
</dbReference>
<protein>
    <submittedName>
        <fullName evidence="8">Competence protein ComEC</fullName>
    </submittedName>
</protein>
<evidence type="ECO:0000313" key="9">
    <source>
        <dbReference type="Proteomes" id="UP000184603"/>
    </source>
</evidence>
<feature type="transmembrane region" description="Helical" evidence="6">
    <location>
        <begin position="12"/>
        <end position="30"/>
    </location>
</feature>
<dbReference type="InterPro" id="IPR052159">
    <property type="entry name" value="Competence_DNA_uptake"/>
</dbReference>
<keyword evidence="5 6" id="KW-0472">Membrane</keyword>
<dbReference type="AlphaFoldDB" id="A0A1M7YGE9"/>
<feature type="transmembrane region" description="Helical" evidence="6">
    <location>
        <begin position="374"/>
        <end position="393"/>
    </location>
</feature>
<dbReference type="InterPro" id="IPR035681">
    <property type="entry name" value="ComA-like_MBL"/>
</dbReference>